<evidence type="ECO:0000313" key="1">
    <source>
        <dbReference type="EMBL" id="TMR39202.1"/>
    </source>
</evidence>
<dbReference type="AlphaFoldDB" id="A0A5S4H2Q5"/>
<gene>
    <name evidence="1" type="ORF">ETD85_02200</name>
</gene>
<reference evidence="1 2" key="1">
    <citation type="submission" date="2019-05" db="EMBL/GenBank/DDBJ databases">
        <title>Draft genome sequence of Nonomuraea zeae DSM 100528.</title>
        <authorList>
            <person name="Saricaoglu S."/>
            <person name="Isik K."/>
        </authorList>
    </citation>
    <scope>NUCLEOTIDE SEQUENCE [LARGE SCALE GENOMIC DNA]</scope>
    <source>
        <strain evidence="1 2">DSM 100528</strain>
    </source>
</reference>
<name>A0A5S4H2Q5_9ACTN</name>
<dbReference type="RefSeq" id="WP_170246464.1">
    <property type="nucleotide sequence ID" value="NZ_VCKX01000004.1"/>
</dbReference>
<protein>
    <submittedName>
        <fullName evidence="1">Uncharacterized protein</fullName>
    </submittedName>
</protein>
<accession>A0A5S4H2Q5</accession>
<organism evidence="1 2">
    <name type="scientific">Nonomuraea zeae</name>
    <dbReference type="NCBI Taxonomy" id="1642303"/>
    <lineage>
        <taxon>Bacteria</taxon>
        <taxon>Bacillati</taxon>
        <taxon>Actinomycetota</taxon>
        <taxon>Actinomycetes</taxon>
        <taxon>Streptosporangiales</taxon>
        <taxon>Streptosporangiaceae</taxon>
        <taxon>Nonomuraea</taxon>
    </lineage>
</organism>
<dbReference type="Proteomes" id="UP000306628">
    <property type="component" value="Unassembled WGS sequence"/>
</dbReference>
<evidence type="ECO:0000313" key="2">
    <source>
        <dbReference type="Proteomes" id="UP000306628"/>
    </source>
</evidence>
<dbReference type="EMBL" id="VCKX01000004">
    <property type="protein sequence ID" value="TMR39202.1"/>
    <property type="molecule type" value="Genomic_DNA"/>
</dbReference>
<keyword evidence="2" id="KW-1185">Reference proteome</keyword>
<comment type="caution">
    <text evidence="1">The sequence shown here is derived from an EMBL/GenBank/DDBJ whole genome shotgun (WGS) entry which is preliminary data.</text>
</comment>
<sequence length="197" mass="22520">MLDPGVPVVAVALAVAPQLLPRLSAIARQVVTDHRGVMSSIGRLLEHLLRSPRARRIDRVSGCLHDKWREARRLSDGTFDPRIKKTTDQAWARRHGTDEVDIANTRYDDLPVDWQKDNRESATVAVRVIDAARRNGADLRHEDFMEDAGEQVHDEWLRRNKDWAPPEQSLKYADLSEAEKEKDRVVVREALNVLHSK</sequence>
<proteinExistence type="predicted"/>